<organism evidence="7 8">
    <name type="scientific">Lachnoclostridium phytofermentans</name>
    <dbReference type="NCBI Taxonomy" id="66219"/>
    <lineage>
        <taxon>Bacteria</taxon>
        <taxon>Bacillati</taxon>
        <taxon>Bacillota</taxon>
        <taxon>Clostridia</taxon>
        <taxon>Lachnospirales</taxon>
        <taxon>Lachnospiraceae</taxon>
    </lineage>
</organism>
<dbReference type="Pfam" id="PF04327">
    <property type="entry name" value="Peptidase_Prp"/>
    <property type="match status" value="1"/>
</dbReference>
<dbReference type="Gene3D" id="3.30.70.1490">
    <property type="entry name" value="Cysteine protease Prp"/>
    <property type="match status" value="1"/>
</dbReference>
<reference evidence="7 8" key="1">
    <citation type="journal article" date="2018" name="Nat. Biotechnol.">
        <title>A standardized bacterial taxonomy based on genome phylogeny substantially revises the tree of life.</title>
        <authorList>
            <person name="Parks D.H."/>
            <person name="Chuvochina M."/>
            <person name="Waite D.W."/>
            <person name="Rinke C."/>
            <person name="Skarshewski A."/>
            <person name="Chaumeil P.A."/>
            <person name="Hugenholtz P."/>
        </authorList>
    </citation>
    <scope>NUCLEOTIDE SEQUENCE [LARGE SCALE GENOMIC DNA]</scope>
    <source>
        <strain evidence="7">UBA11728</strain>
    </source>
</reference>
<evidence type="ECO:0000256" key="4">
    <source>
        <dbReference type="ARBA" id="ARBA00022807"/>
    </source>
</evidence>
<accession>A0A3D2XAJ2</accession>
<keyword evidence="4" id="KW-0788">Thiol protease</keyword>
<evidence type="ECO:0000256" key="1">
    <source>
        <dbReference type="ARBA" id="ARBA00022517"/>
    </source>
</evidence>
<dbReference type="InterPro" id="IPR036764">
    <property type="entry name" value="Peptidase_Prp_sf"/>
</dbReference>
<evidence type="ECO:0000313" key="8">
    <source>
        <dbReference type="Proteomes" id="UP000262969"/>
    </source>
</evidence>
<sequence length="109" mass="12142">MIKVSIHQNKDGKINGFRCKGHAGYAESGQDIVCSAVSILVINTINSIEQFTSDTFEYKEDEKSGLIEFKVVSNLSDRTEVLLSSLLLGLQGIEEGFGRDYIKIDKRIQ</sequence>
<dbReference type="PANTHER" id="PTHR39178">
    <property type="entry name" value="HYPOTHETICAL RIBOSOME-ASSOCIATED PROTEIN"/>
    <property type="match status" value="1"/>
</dbReference>
<dbReference type="Proteomes" id="UP000262969">
    <property type="component" value="Unassembled WGS sequence"/>
</dbReference>
<keyword evidence="2 7" id="KW-0645">Protease</keyword>
<proteinExistence type="inferred from homology"/>
<dbReference type="GO" id="GO:0008234">
    <property type="term" value="F:cysteine-type peptidase activity"/>
    <property type="evidence" value="ECO:0007669"/>
    <property type="project" value="UniProtKB-KW"/>
</dbReference>
<dbReference type="PANTHER" id="PTHR39178:SF1">
    <property type="entry name" value="RIBOSOMAL-PROCESSING CYSTEINE PROTEASE PRP"/>
    <property type="match status" value="1"/>
</dbReference>
<dbReference type="InterPro" id="IPR007422">
    <property type="entry name" value="Peptidase_Prp"/>
</dbReference>
<dbReference type="GO" id="GO:0006508">
    <property type="term" value="P:proteolysis"/>
    <property type="evidence" value="ECO:0007669"/>
    <property type="project" value="UniProtKB-KW"/>
</dbReference>
<comment type="similarity">
    <text evidence="5">Belongs to the Prp family.</text>
</comment>
<dbReference type="AlphaFoldDB" id="A0A3D2XAJ2"/>
<keyword evidence="1" id="KW-0690">Ribosome biogenesis</keyword>
<dbReference type="EMBL" id="DPVV01000569">
    <property type="protein sequence ID" value="HCL04160.1"/>
    <property type="molecule type" value="Genomic_DNA"/>
</dbReference>
<evidence type="ECO:0000256" key="2">
    <source>
        <dbReference type="ARBA" id="ARBA00022670"/>
    </source>
</evidence>
<keyword evidence="3" id="KW-0378">Hydrolase</keyword>
<name>A0A3D2XAJ2_9FIRM</name>
<evidence type="ECO:0000256" key="6">
    <source>
        <dbReference type="ARBA" id="ARBA00044538"/>
    </source>
</evidence>
<dbReference type="CDD" id="cd16332">
    <property type="entry name" value="Prp-like"/>
    <property type="match status" value="1"/>
</dbReference>
<evidence type="ECO:0000256" key="3">
    <source>
        <dbReference type="ARBA" id="ARBA00022801"/>
    </source>
</evidence>
<comment type="caution">
    <text evidence="7">The sequence shown here is derived from an EMBL/GenBank/DDBJ whole genome shotgun (WGS) entry which is preliminary data.</text>
</comment>
<evidence type="ECO:0000313" key="7">
    <source>
        <dbReference type="EMBL" id="HCL04160.1"/>
    </source>
</evidence>
<protein>
    <recommendedName>
        <fullName evidence="6">Ribosomal processing cysteine protease Prp</fullName>
    </recommendedName>
</protein>
<gene>
    <name evidence="7" type="ORF">DHW61_17420</name>
</gene>
<evidence type="ECO:0000256" key="5">
    <source>
        <dbReference type="ARBA" id="ARBA00044503"/>
    </source>
</evidence>
<dbReference type="SUPFAM" id="SSF118010">
    <property type="entry name" value="TM1457-like"/>
    <property type="match status" value="1"/>
</dbReference>
<dbReference type="GO" id="GO:0042254">
    <property type="term" value="P:ribosome biogenesis"/>
    <property type="evidence" value="ECO:0007669"/>
    <property type="project" value="UniProtKB-KW"/>
</dbReference>